<dbReference type="AlphaFoldDB" id="A0AA38L7F4"/>
<sequence length="401" mass="45351">MTDMVRVVDLSESVDVWDAIVISMKCRAGIIEDEECGASFLRYPCDLSTHLSQLQYAQMHVMVDDIMTMNNNQMDGNNIILNQSHSCTNKRDSGGNHSGGANVKHNGCERSIDDYCGSCAMQVVVAVDVSTVENNASDASMALQTRPSPAEACRTLMELCLEGTLCTLTKDGWPFGTGVEFAVDVQGMPVICLEPLSLQDQLGSLHKRCSLHVQLEQPMRRKTQCTLMGTLSGPEDKIQEQRLQSIWSRRFGKEVKTHHLYVLAVEKVFQSQDLGEEGLWVNALDYSRAIADPLRDRVSKIVEYMNANHLEDIHRICNIYTDVDVEVEEASMVWIDRLGFDLRLLTRLERDILEVRIPFPREVTDEKDARSLLTYMSQLAWEVEKNYAPPDFERVKCIHKS</sequence>
<evidence type="ECO:0000313" key="2">
    <source>
        <dbReference type="EMBL" id="KAH9314658.1"/>
    </source>
</evidence>
<dbReference type="InterPro" id="IPR037119">
    <property type="entry name" value="Haem_oxidase_HugZ-like_sf"/>
</dbReference>
<dbReference type="PANTHER" id="PTHR13343">
    <property type="entry name" value="CREG1 PROTEIN"/>
    <property type="match status" value="1"/>
</dbReference>
<dbReference type="Pfam" id="PF10615">
    <property type="entry name" value="DUF2470"/>
    <property type="match status" value="1"/>
</dbReference>
<comment type="caution">
    <text evidence="2">The sequence shown here is derived from an EMBL/GenBank/DDBJ whole genome shotgun (WGS) entry which is preliminary data.</text>
</comment>
<name>A0AA38L7F4_TAXCH</name>
<keyword evidence="3" id="KW-1185">Reference proteome</keyword>
<evidence type="ECO:0000313" key="3">
    <source>
        <dbReference type="Proteomes" id="UP000824469"/>
    </source>
</evidence>
<dbReference type="GO" id="GO:0009507">
    <property type="term" value="C:chloroplast"/>
    <property type="evidence" value="ECO:0007669"/>
    <property type="project" value="TreeGrafter"/>
</dbReference>
<feature type="non-terminal residue" evidence="2">
    <location>
        <position position="1"/>
    </location>
</feature>
<dbReference type="OMA" id="CERSIDD"/>
<evidence type="ECO:0000259" key="1">
    <source>
        <dbReference type="Pfam" id="PF10615"/>
    </source>
</evidence>
<organism evidence="2 3">
    <name type="scientific">Taxus chinensis</name>
    <name type="common">Chinese yew</name>
    <name type="synonym">Taxus wallichiana var. chinensis</name>
    <dbReference type="NCBI Taxonomy" id="29808"/>
    <lineage>
        <taxon>Eukaryota</taxon>
        <taxon>Viridiplantae</taxon>
        <taxon>Streptophyta</taxon>
        <taxon>Embryophyta</taxon>
        <taxon>Tracheophyta</taxon>
        <taxon>Spermatophyta</taxon>
        <taxon>Pinopsida</taxon>
        <taxon>Pinidae</taxon>
        <taxon>Conifers II</taxon>
        <taxon>Cupressales</taxon>
        <taxon>Taxaceae</taxon>
        <taxon>Taxus</taxon>
    </lineage>
</organism>
<proteinExistence type="predicted"/>
<dbReference type="Proteomes" id="UP000824469">
    <property type="component" value="Unassembled WGS sequence"/>
</dbReference>
<reference evidence="2 3" key="1">
    <citation type="journal article" date="2021" name="Nat. Plants">
        <title>The Taxus genome provides insights into paclitaxel biosynthesis.</title>
        <authorList>
            <person name="Xiong X."/>
            <person name="Gou J."/>
            <person name="Liao Q."/>
            <person name="Li Y."/>
            <person name="Zhou Q."/>
            <person name="Bi G."/>
            <person name="Li C."/>
            <person name="Du R."/>
            <person name="Wang X."/>
            <person name="Sun T."/>
            <person name="Guo L."/>
            <person name="Liang H."/>
            <person name="Lu P."/>
            <person name="Wu Y."/>
            <person name="Zhang Z."/>
            <person name="Ro D.K."/>
            <person name="Shang Y."/>
            <person name="Huang S."/>
            <person name="Yan J."/>
        </authorList>
    </citation>
    <scope>NUCLEOTIDE SEQUENCE [LARGE SCALE GENOMIC DNA]</scope>
    <source>
        <strain evidence="2">Ta-2019</strain>
    </source>
</reference>
<feature type="domain" description="DUF2470" evidence="1">
    <location>
        <begin position="300"/>
        <end position="376"/>
    </location>
</feature>
<accession>A0AA38L7F4</accession>
<gene>
    <name evidence="2" type="ORF">KI387_023285</name>
</gene>
<protein>
    <recommendedName>
        <fullName evidence="1">DUF2470 domain-containing protein</fullName>
    </recommendedName>
</protein>
<dbReference type="Gene3D" id="3.20.180.10">
    <property type="entry name" value="PNP-oxidase-like"/>
    <property type="match status" value="1"/>
</dbReference>
<dbReference type="InterPro" id="IPR019595">
    <property type="entry name" value="DUF2470"/>
</dbReference>
<dbReference type="SUPFAM" id="SSF50475">
    <property type="entry name" value="FMN-binding split barrel"/>
    <property type="match status" value="1"/>
</dbReference>
<dbReference type="PANTHER" id="PTHR13343:SF22">
    <property type="entry name" value="GLUTAMYL-TRNA REDUCTASE-BINDING PROTEIN, CHLOROPLASTIC"/>
    <property type="match status" value="1"/>
</dbReference>
<dbReference type="EMBL" id="JAHRHJ020000005">
    <property type="protein sequence ID" value="KAH9314658.1"/>
    <property type="molecule type" value="Genomic_DNA"/>
</dbReference>
<dbReference type="Gene3D" id="2.30.110.10">
    <property type="entry name" value="Electron Transport, Fmn-binding Protein, Chain A"/>
    <property type="match status" value="1"/>
</dbReference>
<dbReference type="InterPro" id="IPR012349">
    <property type="entry name" value="Split_barrel_FMN-bd"/>
</dbReference>